<evidence type="ECO:0000313" key="2">
    <source>
        <dbReference type="Proteomes" id="UP000807504"/>
    </source>
</evidence>
<organism evidence="1 2">
    <name type="scientific">Argiope bruennichi</name>
    <name type="common">Wasp spider</name>
    <name type="synonym">Aranea bruennichi</name>
    <dbReference type="NCBI Taxonomy" id="94029"/>
    <lineage>
        <taxon>Eukaryota</taxon>
        <taxon>Metazoa</taxon>
        <taxon>Ecdysozoa</taxon>
        <taxon>Arthropoda</taxon>
        <taxon>Chelicerata</taxon>
        <taxon>Arachnida</taxon>
        <taxon>Araneae</taxon>
        <taxon>Araneomorphae</taxon>
        <taxon>Entelegynae</taxon>
        <taxon>Araneoidea</taxon>
        <taxon>Araneidae</taxon>
        <taxon>Argiope</taxon>
    </lineage>
</organism>
<name>A0A8T0EHA3_ARGBR</name>
<protein>
    <submittedName>
        <fullName evidence="1">Uncharacterized protein</fullName>
    </submittedName>
</protein>
<proteinExistence type="predicted"/>
<gene>
    <name evidence="1" type="ORF">HNY73_015917</name>
</gene>
<reference evidence="1" key="2">
    <citation type="submission" date="2020-06" db="EMBL/GenBank/DDBJ databases">
        <authorList>
            <person name="Sheffer M."/>
        </authorList>
    </citation>
    <scope>NUCLEOTIDE SEQUENCE</scope>
</reference>
<dbReference type="Proteomes" id="UP000807504">
    <property type="component" value="Unassembled WGS sequence"/>
</dbReference>
<keyword evidence="2" id="KW-1185">Reference proteome</keyword>
<comment type="caution">
    <text evidence="1">The sequence shown here is derived from an EMBL/GenBank/DDBJ whole genome shotgun (WGS) entry which is preliminary data.</text>
</comment>
<sequence>MGQKYEKKKIWSKEYLLSKRNCIRRNEFKTEDFCGWPLAIENAIDLLHEICHTDSSSFYPKYFAVAPCLKTRAKRDKRDCEMWTDLVVAEISEHQEYERIKGTSSEECIRSICMSECFRLSLLELCGSYAGYVYNVFLEFSSFYMLKCKSSQQYLIAFDLVSHMQQIILERVKYQPIHQPYYETFVASLQFLLHFL</sequence>
<accession>A0A8T0EHA3</accession>
<evidence type="ECO:0000313" key="1">
    <source>
        <dbReference type="EMBL" id="KAF8773242.1"/>
    </source>
</evidence>
<reference evidence="1" key="1">
    <citation type="journal article" date="2020" name="bioRxiv">
        <title>Chromosome-level reference genome of the European wasp spider Argiope bruennichi: a resource for studies on range expansion and evolutionary adaptation.</title>
        <authorList>
            <person name="Sheffer M.M."/>
            <person name="Hoppe A."/>
            <person name="Krehenwinkel H."/>
            <person name="Uhl G."/>
            <person name="Kuss A.W."/>
            <person name="Jensen L."/>
            <person name="Jensen C."/>
            <person name="Gillespie R.G."/>
            <person name="Hoff K.J."/>
            <person name="Prost S."/>
        </authorList>
    </citation>
    <scope>NUCLEOTIDE SEQUENCE</scope>
</reference>
<dbReference type="AlphaFoldDB" id="A0A8T0EHA3"/>
<dbReference type="EMBL" id="JABXBU010002227">
    <property type="protein sequence ID" value="KAF8773242.1"/>
    <property type="molecule type" value="Genomic_DNA"/>
</dbReference>